<dbReference type="GO" id="GO:0005886">
    <property type="term" value="C:plasma membrane"/>
    <property type="evidence" value="ECO:0007669"/>
    <property type="project" value="UniProtKB-SubCell"/>
</dbReference>
<sequence length="180" mass="19507">MTDTDERMVAVWDPFVRLFHWSLVAAIATAWLAEEGETVHRYAGYTAGGLVAARIAWGFIGTRHARFGDFLASPPAALRYLRDEALGRGKRYLGHNPAGAVMIAALIALVAGTGFTGWLSTTDAYFGVDWVGGLHAVLANTMLACIGLHVAGVVFASLRHRENLVRAMITGRKRTDQVPQ</sequence>
<dbReference type="Proteomes" id="UP000246077">
    <property type="component" value="Unassembled WGS sequence"/>
</dbReference>
<comment type="subcellular location">
    <subcellularLocation>
        <location evidence="1">Cell membrane</location>
        <topology evidence="1">Multi-pass membrane protein</topology>
    </subcellularLocation>
</comment>
<dbReference type="SUPFAM" id="SSF81342">
    <property type="entry name" value="Transmembrane di-heme cytochromes"/>
    <property type="match status" value="1"/>
</dbReference>
<evidence type="ECO:0000259" key="7">
    <source>
        <dbReference type="Pfam" id="PF01292"/>
    </source>
</evidence>
<dbReference type="GO" id="GO:0009055">
    <property type="term" value="F:electron transfer activity"/>
    <property type="evidence" value="ECO:0007669"/>
    <property type="project" value="InterPro"/>
</dbReference>
<feature type="domain" description="Cytochrome b561 bacterial/Ni-hydrogenase" evidence="7">
    <location>
        <begin position="11"/>
        <end position="171"/>
    </location>
</feature>
<accession>A0A317DWZ7</accession>
<comment type="caution">
    <text evidence="8">The sequence shown here is derived from an EMBL/GenBank/DDBJ whole genome shotgun (WGS) entry which is preliminary data.</text>
</comment>
<proteinExistence type="predicted"/>
<dbReference type="Gene3D" id="1.20.950.20">
    <property type="entry name" value="Transmembrane di-heme cytochromes, Chain C"/>
    <property type="match status" value="1"/>
</dbReference>
<evidence type="ECO:0000256" key="2">
    <source>
        <dbReference type="ARBA" id="ARBA00022475"/>
    </source>
</evidence>
<evidence type="ECO:0000256" key="1">
    <source>
        <dbReference type="ARBA" id="ARBA00004651"/>
    </source>
</evidence>
<keyword evidence="5 6" id="KW-0472">Membrane</keyword>
<keyword evidence="2" id="KW-1003">Cell membrane</keyword>
<dbReference type="GO" id="GO:0022904">
    <property type="term" value="P:respiratory electron transport chain"/>
    <property type="evidence" value="ECO:0007669"/>
    <property type="project" value="InterPro"/>
</dbReference>
<name>A0A317DWZ7_9PROT</name>
<evidence type="ECO:0000256" key="5">
    <source>
        <dbReference type="ARBA" id="ARBA00023136"/>
    </source>
</evidence>
<dbReference type="AlphaFoldDB" id="A0A317DWZ7"/>
<feature type="transmembrane region" description="Helical" evidence="6">
    <location>
        <begin position="98"/>
        <end position="118"/>
    </location>
</feature>
<protein>
    <submittedName>
        <fullName evidence="8">Cytochrome B</fullName>
    </submittedName>
</protein>
<dbReference type="PANTHER" id="PTHR30485">
    <property type="entry name" value="NI/FE-HYDROGENASE 1 B-TYPE CYTOCHROME SUBUNIT"/>
    <property type="match status" value="1"/>
</dbReference>
<evidence type="ECO:0000313" key="9">
    <source>
        <dbReference type="Proteomes" id="UP000246077"/>
    </source>
</evidence>
<evidence type="ECO:0000256" key="3">
    <source>
        <dbReference type="ARBA" id="ARBA00022692"/>
    </source>
</evidence>
<keyword evidence="4 6" id="KW-1133">Transmembrane helix</keyword>
<gene>
    <name evidence="8" type="ORF">DKG75_18090</name>
</gene>
<dbReference type="InterPro" id="IPR011577">
    <property type="entry name" value="Cyt_b561_bac/Ni-Hgenase"/>
</dbReference>
<dbReference type="InterPro" id="IPR016174">
    <property type="entry name" value="Di-haem_cyt_TM"/>
</dbReference>
<evidence type="ECO:0000313" key="8">
    <source>
        <dbReference type="EMBL" id="PWR18884.1"/>
    </source>
</evidence>
<dbReference type="Pfam" id="PF01292">
    <property type="entry name" value="Ni_hydr_CYTB"/>
    <property type="match status" value="1"/>
</dbReference>
<dbReference type="InterPro" id="IPR051542">
    <property type="entry name" value="Hydrogenase_cytochrome"/>
</dbReference>
<keyword evidence="9" id="KW-1185">Reference proteome</keyword>
<keyword evidence="3 6" id="KW-0812">Transmembrane</keyword>
<evidence type="ECO:0000256" key="6">
    <source>
        <dbReference type="SAM" id="Phobius"/>
    </source>
</evidence>
<dbReference type="GO" id="GO:0020037">
    <property type="term" value="F:heme binding"/>
    <property type="evidence" value="ECO:0007669"/>
    <property type="project" value="TreeGrafter"/>
</dbReference>
<feature type="transmembrane region" description="Helical" evidence="6">
    <location>
        <begin position="138"/>
        <end position="158"/>
    </location>
</feature>
<reference evidence="9" key="1">
    <citation type="submission" date="2018-05" db="EMBL/GenBank/DDBJ databases">
        <title>Zavarzinia sp. HR-AS.</title>
        <authorList>
            <person name="Lee Y."/>
            <person name="Jeon C.O."/>
        </authorList>
    </citation>
    <scope>NUCLEOTIDE SEQUENCE [LARGE SCALE GENOMIC DNA]</scope>
    <source>
        <strain evidence="9">DSM 1231</strain>
    </source>
</reference>
<dbReference type="OrthoDB" id="196472at2"/>
<organism evidence="8 9">
    <name type="scientific">Zavarzinia compransoris</name>
    <dbReference type="NCBI Taxonomy" id="1264899"/>
    <lineage>
        <taxon>Bacteria</taxon>
        <taxon>Pseudomonadati</taxon>
        <taxon>Pseudomonadota</taxon>
        <taxon>Alphaproteobacteria</taxon>
        <taxon>Rhodospirillales</taxon>
        <taxon>Zavarziniaceae</taxon>
        <taxon>Zavarzinia</taxon>
    </lineage>
</organism>
<dbReference type="EMBL" id="QGLF01000005">
    <property type="protein sequence ID" value="PWR18884.1"/>
    <property type="molecule type" value="Genomic_DNA"/>
</dbReference>
<dbReference type="RefSeq" id="WP_109922570.1">
    <property type="nucleotide sequence ID" value="NZ_QGLF01000005.1"/>
</dbReference>
<dbReference type="PANTHER" id="PTHR30485:SF2">
    <property type="entry name" value="BLL0597 PROTEIN"/>
    <property type="match status" value="1"/>
</dbReference>
<evidence type="ECO:0000256" key="4">
    <source>
        <dbReference type="ARBA" id="ARBA00022989"/>
    </source>
</evidence>